<dbReference type="PANTHER" id="PTHR30085:SF6">
    <property type="entry name" value="ABC TRANSPORTER GLUTAMINE-BINDING PROTEIN GLNH"/>
    <property type="match status" value="1"/>
</dbReference>
<evidence type="ECO:0000313" key="8">
    <source>
        <dbReference type="Proteomes" id="UP000575898"/>
    </source>
</evidence>
<name>A0A840MRY3_9PROT</name>
<keyword evidence="3 4" id="KW-0732">Signal</keyword>
<dbReference type="AlphaFoldDB" id="A0A840MRY3"/>
<dbReference type="Gene3D" id="3.40.190.10">
    <property type="entry name" value="Periplasmic binding protein-like II"/>
    <property type="match status" value="2"/>
</dbReference>
<accession>A0A840MRY3</accession>
<dbReference type="InterPro" id="IPR001320">
    <property type="entry name" value="Iontro_rcpt_C"/>
</dbReference>
<gene>
    <name evidence="7" type="ORF">HNQ59_002484</name>
</gene>
<proteinExistence type="inferred from homology"/>
<dbReference type="SMART" id="SM00079">
    <property type="entry name" value="PBPe"/>
    <property type="match status" value="1"/>
</dbReference>
<evidence type="ECO:0000259" key="6">
    <source>
        <dbReference type="SMART" id="SM00079"/>
    </source>
</evidence>
<protein>
    <submittedName>
        <fullName evidence="7">Polar amino acid transport system substrate-binding protein</fullName>
    </submittedName>
</protein>
<dbReference type="GO" id="GO:0030288">
    <property type="term" value="C:outer membrane-bounded periplasmic space"/>
    <property type="evidence" value="ECO:0007669"/>
    <property type="project" value="TreeGrafter"/>
</dbReference>
<organism evidence="7 8">
    <name type="scientific">Chitinivorax tropicus</name>
    <dbReference type="NCBI Taxonomy" id="714531"/>
    <lineage>
        <taxon>Bacteria</taxon>
        <taxon>Pseudomonadati</taxon>
        <taxon>Pseudomonadota</taxon>
        <taxon>Betaproteobacteria</taxon>
        <taxon>Chitinivorax</taxon>
    </lineage>
</organism>
<evidence type="ECO:0000256" key="4">
    <source>
        <dbReference type="SAM" id="SignalP"/>
    </source>
</evidence>
<evidence type="ECO:0000256" key="2">
    <source>
        <dbReference type="ARBA" id="ARBA00022448"/>
    </source>
</evidence>
<dbReference type="GO" id="GO:0005576">
    <property type="term" value="C:extracellular region"/>
    <property type="evidence" value="ECO:0007669"/>
    <property type="project" value="TreeGrafter"/>
</dbReference>
<comment type="caution">
    <text evidence="7">The sequence shown here is derived from an EMBL/GenBank/DDBJ whole genome shotgun (WGS) entry which is preliminary data.</text>
</comment>
<dbReference type="PANTHER" id="PTHR30085">
    <property type="entry name" value="AMINO ACID ABC TRANSPORTER PERMEASE"/>
    <property type="match status" value="1"/>
</dbReference>
<dbReference type="RefSeq" id="WP_184039600.1">
    <property type="nucleotide sequence ID" value="NZ_JACHHY010000014.1"/>
</dbReference>
<evidence type="ECO:0000259" key="5">
    <source>
        <dbReference type="SMART" id="SM00062"/>
    </source>
</evidence>
<comment type="similarity">
    <text evidence="1">Belongs to the bacterial solute-binding protein 3 family.</text>
</comment>
<evidence type="ECO:0000256" key="1">
    <source>
        <dbReference type="ARBA" id="ARBA00010333"/>
    </source>
</evidence>
<feature type="domain" description="Solute-binding protein family 3/N-terminal" evidence="5">
    <location>
        <begin position="31"/>
        <end position="252"/>
    </location>
</feature>
<evidence type="ECO:0000313" key="7">
    <source>
        <dbReference type="EMBL" id="MBB5019186.1"/>
    </source>
</evidence>
<feature type="domain" description="Ionotropic glutamate receptor C-terminal" evidence="6">
    <location>
        <begin position="31"/>
        <end position="251"/>
    </location>
</feature>
<dbReference type="Proteomes" id="UP000575898">
    <property type="component" value="Unassembled WGS sequence"/>
</dbReference>
<feature type="signal peptide" evidence="4">
    <location>
        <begin position="1"/>
        <end position="20"/>
    </location>
</feature>
<sequence>MKNQLCILSTLLLITATAHADALDDIKQKGTLLVGVSYESPPFGQLDPKKQTVSGYDIDFADGIARKLGVKLVVKPIPLADRLTVLQNRQVDMVAATFTKNVERERVVDFSFGYFITGQKFVVKKGLVSNINQLANANIALVKGTTSETQLRKELPKAQVVAVSTEPEMFKLLSEGKVDAVTNDEPNLAVMLARMPNKAQFEIPQLAISFEAYGMAVRKGEKRLLKAINDGLVEMEQSGEATKIFDRWFNTLPIYRNFKIHP</sequence>
<dbReference type="GO" id="GO:0015276">
    <property type="term" value="F:ligand-gated monoatomic ion channel activity"/>
    <property type="evidence" value="ECO:0007669"/>
    <property type="project" value="InterPro"/>
</dbReference>
<dbReference type="GO" id="GO:0006865">
    <property type="term" value="P:amino acid transport"/>
    <property type="evidence" value="ECO:0007669"/>
    <property type="project" value="TreeGrafter"/>
</dbReference>
<dbReference type="SUPFAM" id="SSF53850">
    <property type="entry name" value="Periplasmic binding protein-like II"/>
    <property type="match status" value="1"/>
</dbReference>
<keyword evidence="2" id="KW-0813">Transport</keyword>
<dbReference type="InterPro" id="IPR051455">
    <property type="entry name" value="Bact_solute-bind_prot3"/>
</dbReference>
<dbReference type="EMBL" id="JACHHY010000014">
    <property type="protein sequence ID" value="MBB5019186.1"/>
    <property type="molecule type" value="Genomic_DNA"/>
</dbReference>
<dbReference type="SMART" id="SM00062">
    <property type="entry name" value="PBPb"/>
    <property type="match status" value="1"/>
</dbReference>
<dbReference type="InterPro" id="IPR001638">
    <property type="entry name" value="Solute-binding_3/MltF_N"/>
</dbReference>
<reference evidence="7 8" key="1">
    <citation type="submission" date="2020-08" db="EMBL/GenBank/DDBJ databases">
        <title>Genomic Encyclopedia of Type Strains, Phase IV (KMG-IV): sequencing the most valuable type-strain genomes for metagenomic binning, comparative biology and taxonomic classification.</title>
        <authorList>
            <person name="Goeker M."/>
        </authorList>
    </citation>
    <scope>NUCLEOTIDE SEQUENCE [LARGE SCALE GENOMIC DNA]</scope>
    <source>
        <strain evidence="7 8">DSM 27165</strain>
    </source>
</reference>
<dbReference type="GO" id="GO:0016020">
    <property type="term" value="C:membrane"/>
    <property type="evidence" value="ECO:0007669"/>
    <property type="project" value="InterPro"/>
</dbReference>
<dbReference type="Pfam" id="PF00497">
    <property type="entry name" value="SBP_bac_3"/>
    <property type="match status" value="1"/>
</dbReference>
<evidence type="ECO:0000256" key="3">
    <source>
        <dbReference type="ARBA" id="ARBA00022729"/>
    </source>
</evidence>
<feature type="chain" id="PRO_5033028734" evidence="4">
    <location>
        <begin position="21"/>
        <end position="262"/>
    </location>
</feature>
<keyword evidence="8" id="KW-1185">Reference proteome</keyword>